<keyword evidence="4" id="KW-1185">Reference proteome</keyword>
<dbReference type="PROSITE" id="PS50206">
    <property type="entry name" value="RHODANESE_3"/>
    <property type="match status" value="1"/>
</dbReference>
<organism evidence="3 4">
    <name type="scientific">Novosphingobium tardum</name>
    <dbReference type="NCBI Taxonomy" id="1538021"/>
    <lineage>
        <taxon>Bacteria</taxon>
        <taxon>Pseudomonadati</taxon>
        <taxon>Pseudomonadota</taxon>
        <taxon>Alphaproteobacteria</taxon>
        <taxon>Sphingomonadales</taxon>
        <taxon>Sphingomonadaceae</taxon>
        <taxon>Novosphingobium</taxon>
    </lineage>
</organism>
<evidence type="ECO:0000256" key="1">
    <source>
        <dbReference type="SAM" id="Phobius"/>
    </source>
</evidence>
<feature type="transmembrane region" description="Helical" evidence="1">
    <location>
        <begin position="114"/>
        <end position="133"/>
    </location>
</feature>
<evidence type="ECO:0000313" key="4">
    <source>
        <dbReference type="Proteomes" id="UP001595828"/>
    </source>
</evidence>
<dbReference type="SUPFAM" id="SSF52821">
    <property type="entry name" value="Rhodanese/Cell cycle control phosphatase"/>
    <property type="match status" value="1"/>
</dbReference>
<reference evidence="4" key="1">
    <citation type="journal article" date="2019" name="Int. J. Syst. Evol. Microbiol.">
        <title>The Global Catalogue of Microorganisms (GCM) 10K type strain sequencing project: providing services to taxonomists for standard genome sequencing and annotation.</title>
        <authorList>
            <consortium name="The Broad Institute Genomics Platform"/>
            <consortium name="The Broad Institute Genome Sequencing Center for Infectious Disease"/>
            <person name="Wu L."/>
            <person name="Ma J."/>
        </authorList>
    </citation>
    <scope>NUCLEOTIDE SEQUENCE [LARGE SCALE GENOMIC DNA]</scope>
    <source>
        <strain evidence="4">CGMCC 1.12989</strain>
    </source>
</reference>
<evidence type="ECO:0000313" key="3">
    <source>
        <dbReference type="EMBL" id="MFC4294502.1"/>
    </source>
</evidence>
<dbReference type="Proteomes" id="UP001595828">
    <property type="component" value="Unassembled WGS sequence"/>
</dbReference>
<keyword evidence="1" id="KW-0812">Transmembrane</keyword>
<proteinExistence type="predicted"/>
<dbReference type="InterPro" id="IPR021309">
    <property type="entry name" value="YgaP-like_TM"/>
</dbReference>
<accession>A0ABV8RNI9</accession>
<keyword evidence="1" id="KW-0472">Membrane</keyword>
<dbReference type="Pfam" id="PF11127">
    <property type="entry name" value="YgaP-like_TM"/>
    <property type="match status" value="1"/>
</dbReference>
<dbReference type="Gene3D" id="3.40.250.10">
    <property type="entry name" value="Rhodanese-like domain"/>
    <property type="match status" value="1"/>
</dbReference>
<dbReference type="Pfam" id="PF00581">
    <property type="entry name" value="Rhodanese"/>
    <property type="match status" value="1"/>
</dbReference>
<dbReference type="PANTHER" id="PTHR44086:SF10">
    <property type="entry name" value="THIOSULFATE SULFURTRANSFERASE_RHODANESE-LIKE DOMAIN-CONTAINING PROTEIN 3"/>
    <property type="match status" value="1"/>
</dbReference>
<protein>
    <submittedName>
        <fullName evidence="3">Rhodanese family protein</fullName>
    </submittedName>
</protein>
<keyword evidence="1" id="KW-1133">Transmembrane helix</keyword>
<dbReference type="SMART" id="SM00450">
    <property type="entry name" value="RHOD"/>
    <property type="match status" value="1"/>
</dbReference>
<dbReference type="Gene3D" id="6.10.140.1340">
    <property type="match status" value="1"/>
</dbReference>
<dbReference type="EMBL" id="JBHSDR010000003">
    <property type="protein sequence ID" value="MFC4294502.1"/>
    <property type="molecule type" value="Genomic_DNA"/>
</dbReference>
<dbReference type="RefSeq" id="WP_379537951.1">
    <property type="nucleotide sequence ID" value="NZ_JBHSDR010000003.1"/>
</dbReference>
<gene>
    <name evidence="3" type="ORF">ACFO0A_05450</name>
</gene>
<dbReference type="InterPro" id="IPR036873">
    <property type="entry name" value="Rhodanese-like_dom_sf"/>
</dbReference>
<name>A0ABV8RNI9_9SPHN</name>
<dbReference type="InterPro" id="IPR001763">
    <property type="entry name" value="Rhodanese-like_dom"/>
</dbReference>
<dbReference type="PANTHER" id="PTHR44086">
    <property type="entry name" value="THIOSULFATE SULFURTRANSFERASE RDL2, MITOCHONDRIAL-RELATED"/>
    <property type="match status" value="1"/>
</dbReference>
<comment type="caution">
    <text evidence="3">The sequence shown here is derived from an EMBL/GenBank/DDBJ whole genome shotgun (WGS) entry which is preliminary data.</text>
</comment>
<evidence type="ECO:0000259" key="2">
    <source>
        <dbReference type="PROSITE" id="PS50206"/>
    </source>
</evidence>
<feature type="domain" description="Rhodanese" evidence="2">
    <location>
        <begin position="18"/>
        <end position="102"/>
    </location>
</feature>
<feature type="transmembrane region" description="Helical" evidence="1">
    <location>
        <begin position="139"/>
        <end position="162"/>
    </location>
</feature>
<sequence>MPNSSLTSISPARAQQLVRSGATLVDIRDPDEHARERIPGAVSVPLARLDRLPAGPVVFHCRSGMRTNANASRLAAASAGAPCHVIEGGLDAWRKAGLPVTADRSQPLELMRQVQLVAGGLVLLGVILGFLVAPAFFGLAAFVGGGLMMAGATGWCGMANLLRTMPWNRRAGTI</sequence>